<accession>A0AAU9X5Q4</accession>
<dbReference type="GO" id="GO:0006506">
    <property type="term" value="P:GPI anchor biosynthetic process"/>
    <property type="evidence" value="ECO:0007669"/>
    <property type="project" value="TreeGrafter"/>
</dbReference>
<comment type="caution">
    <text evidence="8">The sequence shown here is derived from an EMBL/GenBank/DDBJ whole genome shotgun (WGS) entry which is preliminary data.</text>
</comment>
<evidence type="ECO:0000256" key="6">
    <source>
        <dbReference type="ARBA" id="ARBA00023136"/>
    </source>
</evidence>
<organism evidence="8 9">
    <name type="scientific">Pocillopora meandrina</name>
    <dbReference type="NCBI Taxonomy" id="46732"/>
    <lineage>
        <taxon>Eukaryota</taxon>
        <taxon>Metazoa</taxon>
        <taxon>Cnidaria</taxon>
        <taxon>Anthozoa</taxon>
        <taxon>Hexacorallia</taxon>
        <taxon>Scleractinia</taxon>
        <taxon>Astrocoeniina</taxon>
        <taxon>Pocilloporidae</taxon>
        <taxon>Pocillopora</taxon>
    </lineage>
</organism>
<proteinExistence type="inferred from homology"/>
<dbReference type="GO" id="GO:0033185">
    <property type="term" value="C:dolichol-phosphate-mannose synthase complex"/>
    <property type="evidence" value="ECO:0007669"/>
    <property type="project" value="TreeGrafter"/>
</dbReference>
<dbReference type="PANTHER" id="PTHR16433">
    <property type="entry name" value="DOLICHOL-PHOSPHATE MANNOSYLTRANSFERASE SUBUNIT 3"/>
    <property type="match status" value="1"/>
</dbReference>
<evidence type="ECO:0000256" key="7">
    <source>
        <dbReference type="RuleBase" id="RU365085"/>
    </source>
</evidence>
<dbReference type="PANTHER" id="PTHR16433:SF0">
    <property type="entry name" value="DOLICHOL-PHOSPHATE MANNOSYLTRANSFERASE SUBUNIT 3"/>
    <property type="match status" value="1"/>
</dbReference>
<evidence type="ECO:0000313" key="8">
    <source>
        <dbReference type="EMBL" id="CAH3136356.1"/>
    </source>
</evidence>
<evidence type="ECO:0000256" key="2">
    <source>
        <dbReference type="ARBA" id="ARBA00010430"/>
    </source>
</evidence>
<evidence type="ECO:0000256" key="1">
    <source>
        <dbReference type="ARBA" id="ARBA00004477"/>
    </source>
</evidence>
<evidence type="ECO:0000256" key="4">
    <source>
        <dbReference type="ARBA" id="ARBA00022824"/>
    </source>
</evidence>
<protein>
    <recommendedName>
        <fullName evidence="7">Dolichol-phosphate mannosyltransferase subunit 3</fullName>
    </recommendedName>
</protein>
<evidence type="ECO:0000256" key="5">
    <source>
        <dbReference type="ARBA" id="ARBA00022989"/>
    </source>
</evidence>
<dbReference type="GO" id="GO:0005789">
    <property type="term" value="C:endoplasmic reticulum membrane"/>
    <property type="evidence" value="ECO:0007669"/>
    <property type="project" value="UniProtKB-SubCell"/>
</dbReference>
<evidence type="ECO:0000256" key="3">
    <source>
        <dbReference type="ARBA" id="ARBA00022692"/>
    </source>
</evidence>
<keyword evidence="4 7" id="KW-0256">Endoplasmic reticulum</keyword>
<keyword evidence="3 7" id="KW-0812">Transmembrane</keyword>
<comment type="subunit">
    <text evidence="7">Component of the dolichol-phosphate mannose (DPM) synthase complex.</text>
</comment>
<evidence type="ECO:0000313" key="9">
    <source>
        <dbReference type="Proteomes" id="UP001159428"/>
    </source>
</evidence>
<keyword evidence="5 7" id="KW-1133">Transmembrane helix</keyword>
<dbReference type="EMBL" id="CALNXJ010000030">
    <property type="protein sequence ID" value="CAH3136356.1"/>
    <property type="molecule type" value="Genomic_DNA"/>
</dbReference>
<comment type="function">
    <text evidence="7">Stabilizer subunit of the dolichol-phosphate mannose (DPM) synthase complex; tethers catalytic subunit to the ER.</text>
</comment>
<gene>
    <name evidence="8" type="ORF">PMEA_00017669</name>
</gene>
<comment type="similarity">
    <text evidence="2 7">Belongs to the DPM3 family.</text>
</comment>
<comment type="pathway">
    <text evidence="7">Protein modification; protein glycosylation.</text>
</comment>
<dbReference type="AlphaFoldDB" id="A0AAU9X5Q4"/>
<feature type="transmembrane region" description="Helical" evidence="7">
    <location>
        <begin position="37"/>
        <end position="55"/>
    </location>
</feature>
<dbReference type="Proteomes" id="UP001159428">
    <property type="component" value="Unassembled WGS sequence"/>
</dbReference>
<dbReference type="InterPro" id="IPR013174">
    <property type="entry name" value="DPM3"/>
</dbReference>
<feature type="transmembrane region" description="Helical" evidence="7">
    <location>
        <begin position="7"/>
        <end position="25"/>
    </location>
</feature>
<reference evidence="8 9" key="1">
    <citation type="submission" date="2022-05" db="EMBL/GenBank/DDBJ databases">
        <authorList>
            <consortium name="Genoscope - CEA"/>
            <person name="William W."/>
        </authorList>
    </citation>
    <scope>NUCLEOTIDE SEQUENCE [LARGE SCALE GENOMIC DNA]</scope>
</reference>
<dbReference type="Pfam" id="PF08285">
    <property type="entry name" value="DPM3"/>
    <property type="match status" value="1"/>
</dbReference>
<keyword evidence="9" id="KW-1185">Reference proteome</keyword>
<sequence>MTKLTEWIIFAGVALSLWITPLTDILPLKVSYKAKEVIWPMPIYALIVFGCYSLATIGYRVATFNDCVEASESLKQEINDARQDLSKKGFKFD</sequence>
<name>A0AAU9X5Q4_9CNID</name>
<keyword evidence="6 7" id="KW-0472">Membrane</keyword>
<comment type="subcellular location">
    <subcellularLocation>
        <location evidence="1 7">Endoplasmic reticulum membrane</location>
        <topology evidence="1 7">Multi-pass membrane protein</topology>
    </subcellularLocation>
</comment>